<sequence>MPNVPTVLTFLLALGTGSNLASAAAPAHVGFHVQYPWSSRGANLPSRPELDEFHPFCHKVPKKRDDFPHIILQDLPIQPSGQVCVNVTIPFETKLNEMGVMYFEAKDPATGKVQYFCTDVKMADTEARPEEHPAMCAAGNETLIPMPDEYL</sequence>
<proteinExistence type="predicted"/>
<organism evidence="2 3">
    <name type="scientific">Colletotrichum cuscutae</name>
    <dbReference type="NCBI Taxonomy" id="1209917"/>
    <lineage>
        <taxon>Eukaryota</taxon>
        <taxon>Fungi</taxon>
        <taxon>Dikarya</taxon>
        <taxon>Ascomycota</taxon>
        <taxon>Pezizomycotina</taxon>
        <taxon>Sordariomycetes</taxon>
        <taxon>Hypocreomycetidae</taxon>
        <taxon>Glomerellales</taxon>
        <taxon>Glomerellaceae</taxon>
        <taxon>Colletotrichum</taxon>
        <taxon>Colletotrichum acutatum species complex</taxon>
    </lineage>
</organism>
<protein>
    <submittedName>
        <fullName evidence="2">Uncharacterized protein</fullName>
    </submittedName>
</protein>
<evidence type="ECO:0000313" key="3">
    <source>
        <dbReference type="Proteomes" id="UP001239213"/>
    </source>
</evidence>
<dbReference type="EMBL" id="MPDP01000293">
    <property type="protein sequence ID" value="KAK1452961.1"/>
    <property type="molecule type" value="Genomic_DNA"/>
</dbReference>
<dbReference type="AlphaFoldDB" id="A0AAI9U749"/>
<comment type="caution">
    <text evidence="2">The sequence shown here is derived from an EMBL/GenBank/DDBJ whole genome shotgun (WGS) entry which is preliminary data.</text>
</comment>
<dbReference type="Proteomes" id="UP001239213">
    <property type="component" value="Unassembled WGS sequence"/>
</dbReference>
<feature type="chain" id="PRO_5042469241" evidence="1">
    <location>
        <begin position="24"/>
        <end position="151"/>
    </location>
</feature>
<evidence type="ECO:0000313" key="2">
    <source>
        <dbReference type="EMBL" id="KAK1452961.1"/>
    </source>
</evidence>
<accession>A0AAI9U749</accession>
<evidence type="ECO:0000256" key="1">
    <source>
        <dbReference type="SAM" id="SignalP"/>
    </source>
</evidence>
<gene>
    <name evidence="2" type="ORF">CCUS01_01978</name>
</gene>
<name>A0AAI9U749_9PEZI</name>
<keyword evidence="1" id="KW-0732">Signal</keyword>
<keyword evidence="3" id="KW-1185">Reference proteome</keyword>
<reference evidence="2" key="1">
    <citation type="submission" date="2016-11" db="EMBL/GenBank/DDBJ databases">
        <title>The genome sequence of Colletotrichum cuscutae.</title>
        <authorList>
            <person name="Baroncelli R."/>
        </authorList>
    </citation>
    <scope>NUCLEOTIDE SEQUENCE</scope>
    <source>
        <strain evidence="2">IMI 304802</strain>
    </source>
</reference>
<feature type="signal peptide" evidence="1">
    <location>
        <begin position="1"/>
        <end position="23"/>
    </location>
</feature>